<dbReference type="InterPro" id="IPR000529">
    <property type="entry name" value="Ribosomal_bS6"/>
</dbReference>
<dbReference type="SUPFAM" id="SSF54995">
    <property type="entry name" value="Ribosomal protein S6"/>
    <property type="match status" value="1"/>
</dbReference>
<dbReference type="Pfam" id="PF01250">
    <property type="entry name" value="Ribosomal_S6"/>
    <property type="match status" value="1"/>
</dbReference>
<comment type="function">
    <text evidence="4 6">Binds together with bS18 to 16S ribosomal RNA.</text>
</comment>
<evidence type="ECO:0000256" key="6">
    <source>
        <dbReference type="HAMAP-Rule" id="MF_00360"/>
    </source>
</evidence>
<dbReference type="PANTHER" id="PTHR21011:SF1">
    <property type="entry name" value="SMALL RIBOSOMAL SUBUNIT PROTEIN BS6M"/>
    <property type="match status" value="1"/>
</dbReference>
<dbReference type="GO" id="GO:0006412">
    <property type="term" value="P:translation"/>
    <property type="evidence" value="ECO:0007669"/>
    <property type="project" value="UniProtKB-UniRule"/>
</dbReference>
<dbReference type="NCBIfam" id="TIGR00166">
    <property type="entry name" value="S6"/>
    <property type="match status" value="1"/>
</dbReference>
<keyword evidence="3 6" id="KW-0687">Ribonucleoprotein</keyword>
<dbReference type="CDD" id="cd00473">
    <property type="entry name" value="bS6"/>
    <property type="match status" value="1"/>
</dbReference>
<sequence>MLKEYEIKMTKMAFYDSIFILRQDISEADVHKIAGKFIDIATNLGATLIKKEYWRVRQLAYIVKKNKKGHYVYLGLSASSDVIKELERNYKIDENVIMFSNIKVDKIDDAPTPMMQAPSDIGSFGEAAEV</sequence>
<evidence type="ECO:0000256" key="5">
    <source>
        <dbReference type="ARBA" id="ARBA00035294"/>
    </source>
</evidence>
<reference evidence="7 8" key="1">
    <citation type="submission" date="2014-11" db="EMBL/GenBank/DDBJ databases">
        <title>A Rickettsiales Symbiont of Amoebae With Ancient Features.</title>
        <authorList>
            <person name="Schulz F."/>
            <person name="Martijn J."/>
            <person name="Wascher F."/>
            <person name="Kostanjsek R."/>
            <person name="Ettema T.J."/>
            <person name="Horn M."/>
        </authorList>
    </citation>
    <scope>NUCLEOTIDE SEQUENCE [LARGE SCALE GENOMIC DNA]</scope>
    <source>
        <strain evidence="7 8">UWC36</strain>
    </source>
</reference>
<dbReference type="InterPro" id="IPR035980">
    <property type="entry name" value="Ribosomal_bS6_sf"/>
</dbReference>
<dbReference type="InterPro" id="IPR014717">
    <property type="entry name" value="Transl_elong_EF1B/ribsomal_bS6"/>
</dbReference>
<keyword evidence="6" id="KW-0694">RNA-binding</keyword>
<dbReference type="Proteomes" id="UP000031258">
    <property type="component" value="Unassembled WGS sequence"/>
</dbReference>
<protein>
    <recommendedName>
        <fullName evidence="5 6">Small ribosomal subunit protein bS6</fullName>
    </recommendedName>
</protein>
<evidence type="ECO:0000256" key="4">
    <source>
        <dbReference type="ARBA" id="ARBA00035104"/>
    </source>
</evidence>
<dbReference type="PANTHER" id="PTHR21011">
    <property type="entry name" value="MITOCHONDRIAL 28S RIBOSOMAL PROTEIN S6"/>
    <property type="match status" value="1"/>
</dbReference>
<evidence type="ECO:0000256" key="2">
    <source>
        <dbReference type="ARBA" id="ARBA00022980"/>
    </source>
</evidence>
<keyword evidence="8" id="KW-1185">Reference proteome</keyword>
<comment type="similarity">
    <text evidence="1 6">Belongs to the bacterial ribosomal protein bS6 family.</text>
</comment>
<dbReference type="InterPro" id="IPR020814">
    <property type="entry name" value="Ribosomal_S6_plastid/chlpt"/>
</dbReference>
<dbReference type="STRING" id="86105.NF27_HJ00410"/>
<dbReference type="GO" id="GO:0022627">
    <property type="term" value="C:cytosolic small ribosomal subunit"/>
    <property type="evidence" value="ECO:0007669"/>
    <property type="project" value="TreeGrafter"/>
</dbReference>
<comment type="caution">
    <text evidence="7">The sequence shown here is derived from an EMBL/GenBank/DDBJ whole genome shotgun (WGS) entry which is preliminary data.</text>
</comment>
<dbReference type="AlphaFoldDB" id="A0A0C1QKC3"/>
<evidence type="ECO:0000256" key="1">
    <source>
        <dbReference type="ARBA" id="ARBA00009512"/>
    </source>
</evidence>
<name>A0A0C1QKC3_9RICK</name>
<keyword evidence="2 6" id="KW-0689">Ribosomal protein</keyword>
<proteinExistence type="inferred from homology"/>
<dbReference type="GO" id="GO:0003735">
    <property type="term" value="F:structural constituent of ribosome"/>
    <property type="evidence" value="ECO:0007669"/>
    <property type="project" value="InterPro"/>
</dbReference>
<dbReference type="GO" id="GO:0070181">
    <property type="term" value="F:small ribosomal subunit rRNA binding"/>
    <property type="evidence" value="ECO:0007669"/>
    <property type="project" value="TreeGrafter"/>
</dbReference>
<gene>
    <name evidence="7" type="primary">rpsF_2</name>
    <name evidence="6" type="synonym">rpsF</name>
    <name evidence="7" type="ORF">NF27_HJ00410</name>
</gene>
<evidence type="ECO:0000313" key="7">
    <source>
        <dbReference type="EMBL" id="KIE04588.1"/>
    </source>
</evidence>
<dbReference type="Gene3D" id="3.30.70.60">
    <property type="match status" value="1"/>
</dbReference>
<evidence type="ECO:0000256" key="3">
    <source>
        <dbReference type="ARBA" id="ARBA00023274"/>
    </source>
</evidence>
<organism evidence="7 8">
    <name type="scientific">Candidatus Jidaibacter acanthamoebae</name>
    <dbReference type="NCBI Taxonomy" id="86105"/>
    <lineage>
        <taxon>Bacteria</taxon>
        <taxon>Pseudomonadati</taxon>
        <taxon>Pseudomonadota</taxon>
        <taxon>Alphaproteobacteria</taxon>
        <taxon>Rickettsiales</taxon>
        <taxon>Candidatus Midichloriaceae</taxon>
        <taxon>Candidatus Jidaibacter</taxon>
    </lineage>
</organism>
<keyword evidence="6" id="KW-0699">rRNA-binding</keyword>
<dbReference type="EMBL" id="JSWE01000180">
    <property type="protein sequence ID" value="KIE04588.1"/>
    <property type="molecule type" value="Genomic_DNA"/>
</dbReference>
<dbReference type="HAMAP" id="MF_00360">
    <property type="entry name" value="Ribosomal_bS6"/>
    <property type="match status" value="1"/>
</dbReference>
<accession>A0A0C1QKC3</accession>
<evidence type="ECO:0000313" key="8">
    <source>
        <dbReference type="Proteomes" id="UP000031258"/>
    </source>
</evidence>